<keyword evidence="5" id="KW-1185">Reference proteome</keyword>
<evidence type="ECO:0000256" key="2">
    <source>
        <dbReference type="SAM" id="SignalP"/>
    </source>
</evidence>
<dbReference type="RefSeq" id="WP_013029694.1">
    <property type="nucleotide sequence ID" value="NC_013959.1"/>
</dbReference>
<accession>D5CS60</accession>
<proteinExistence type="predicted"/>
<feature type="signal peptide" evidence="2">
    <location>
        <begin position="1"/>
        <end position="23"/>
    </location>
</feature>
<dbReference type="KEGG" id="slt:Slit_1563"/>
<feature type="chain" id="PRO_5003069550" description="DUF4124 domain-containing protein" evidence="2">
    <location>
        <begin position="24"/>
        <end position="145"/>
    </location>
</feature>
<dbReference type="eggNOG" id="ENOG5033HQ5">
    <property type="taxonomic scope" value="Bacteria"/>
</dbReference>
<feature type="region of interest" description="Disordered" evidence="1">
    <location>
        <begin position="34"/>
        <end position="106"/>
    </location>
</feature>
<evidence type="ECO:0000313" key="4">
    <source>
        <dbReference type="EMBL" id="ADE11796.1"/>
    </source>
</evidence>
<evidence type="ECO:0000259" key="3">
    <source>
        <dbReference type="Pfam" id="PF13511"/>
    </source>
</evidence>
<reference evidence="4 5" key="1">
    <citation type="submission" date="2010-03" db="EMBL/GenBank/DDBJ databases">
        <title>Complete sequence of Sideroxydans lithotrophicus ES-1.</title>
        <authorList>
            <consortium name="US DOE Joint Genome Institute"/>
            <person name="Lucas S."/>
            <person name="Copeland A."/>
            <person name="Lapidus A."/>
            <person name="Cheng J.-F."/>
            <person name="Bruce D."/>
            <person name="Goodwin L."/>
            <person name="Pitluck S."/>
            <person name="Munk A.C."/>
            <person name="Detter J.C."/>
            <person name="Han C."/>
            <person name="Tapia R."/>
            <person name="Larimer F."/>
            <person name="Land M."/>
            <person name="Hauser L."/>
            <person name="Kyrpides N."/>
            <person name="Ivanova N."/>
            <person name="Emerson D."/>
            <person name="Woyke T."/>
        </authorList>
    </citation>
    <scope>NUCLEOTIDE SEQUENCE [LARGE SCALE GENOMIC DNA]</scope>
    <source>
        <strain evidence="4 5">ES-1</strain>
    </source>
</reference>
<sequence length="145" mass="16285" precursor="true">MNSMLNKAIVMLSIFFGSAAAYGGDMYKWKDENGQTHYGNSAAEAKRKQAESVKLIDNSMVPPGKPEEADGRNRELRKQDDKPVESSPPQKNEQDDTSKLSKCEQEMKKYRESQECFAPYRNATGGIREEGYQHCTEVAQPALCN</sequence>
<evidence type="ECO:0000256" key="1">
    <source>
        <dbReference type="SAM" id="MobiDB-lite"/>
    </source>
</evidence>
<keyword evidence="2" id="KW-0732">Signal</keyword>
<gene>
    <name evidence="4" type="ordered locus">Slit_1563</name>
</gene>
<protein>
    <recommendedName>
        <fullName evidence="3">DUF4124 domain-containing protein</fullName>
    </recommendedName>
</protein>
<dbReference type="AlphaFoldDB" id="D5CS60"/>
<dbReference type="Pfam" id="PF13511">
    <property type="entry name" value="DUF4124"/>
    <property type="match status" value="1"/>
</dbReference>
<dbReference type="HOGENOM" id="CLU_1747138_0_0_4"/>
<organism evidence="4 5">
    <name type="scientific">Sideroxydans lithotrophicus (strain ES-1)</name>
    <dbReference type="NCBI Taxonomy" id="580332"/>
    <lineage>
        <taxon>Bacteria</taxon>
        <taxon>Pseudomonadati</taxon>
        <taxon>Pseudomonadota</taxon>
        <taxon>Betaproteobacteria</taxon>
        <taxon>Nitrosomonadales</taxon>
        <taxon>Gallionellaceae</taxon>
        <taxon>Sideroxydans</taxon>
    </lineage>
</organism>
<dbReference type="InterPro" id="IPR025392">
    <property type="entry name" value="DUF4124"/>
</dbReference>
<dbReference type="Proteomes" id="UP000001625">
    <property type="component" value="Chromosome"/>
</dbReference>
<name>D5CS60_SIDLE</name>
<dbReference type="EMBL" id="CP001965">
    <property type="protein sequence ID" value="ADE11796.1"/>
    <property type="molecule type" value="Genomic_DNA"/>
</dbReference>
<evidence type="ECO:0000313" key="5">
    <source>
        <dbReference type="Proteomes" id="UP000001625"/>
    </source>
</evidence>
<feature type="compositionally biased region" description="Basic and acidic residues" evidence="1">
    <location>
        <begin position="92"/>
        <end position="106"/>
    </location>
</feature>
<feature type="domain" description="DUF4124" evidence="3">
    <location>
        <begin position="18"/>
        <end position="54"/>
    </location>
</feature>
<feature type="compositionally biased region" description="Basic and acidic residues" evidence="1">
    <location>
        <begin position="65"/>
        <end position="84"/>
    </location>
</feature>
<dbReference type="STRING" id="580332.Slit_1563"/>